<comment type="subcellular location">
    <subcellularLocation>
        <location evidence="1">Mitochondrion inner membrane</location>
        <topology evidence="1">Multi-pass membrane protein</topology>
    </subcellularLocation>
</comment>
<evidence type="ECO:0000256" key="10">
    <source>
        <dbReference type="ARBA" id="ARBA00023136"/>
    </source>
</evidence>
<dbReference type="GO" id="GO:0005743">
    <property type="term" value="C:mitochondrial inner membrane"/>
    <property type="evidence" value="ECO:0007669"/>
    <property type="project" value="UniProtKB-SubCell"/>
</dbReference>
<dbReference type="InterPro" id="IPR018247">
    <property type="entry name" value="EF_Hand_1_Ca_BS"/>
</dbReference>
<dbReference type="GO" id="GO:0005313">
    <property type="term" value="F:L-glutamate transmembrane transporter activity"/>
    <property type="evidence" value="ECO:0007669"/>
    <property type="project" value="TreeGrafter"/>
</dbReference>
<dbReference type="PANTHER" id="PTHR45678">
    <property type="entry name" value="MITOCHONDRIAL 2-OXODICARBOXYLATE CARRIER 1-RELATED"/>
    <property type="match status" value="1"/>
</dbReference>
<dbReference type="Pfam" id="PF13202">
    <property type="entry name" value="EF-hand_5"/>
    <property type="match status" value="1"/>
</dbReference>
<feature type="compositionally biased region" description="Basic and acidic residues" evidence="13">
    <location>
        <begin position="95"/>
        <end position="110"/>
    </location>
</feature>
<dbReference type="GO" id="GO:0005509">
    <property type="term" value="F:calcium ion binding"/>
    <property type="evidence" value="ECO:0007669"/>
    <property type="project" value="InterPro"/>
</dbReference>
<organism evidence="15 16">
    <name type="scientific">Naegleria lovaniensis</name>
    <name type="common">Amoeba</name>
    <dbReference type="NCBI Taxonomy" id="51637"/>
    <lineage>
        <taxon>Eukaryota</taxon>
        <taxon>Discoba</taxon>
        <taxon>Heterolobosea</taxon>
        <taxon>Tetramitia</taxon>
        <taxon>Eutetramitia</taxon>
        <taxon>Vahlkampfiidae</taxon>
        <taxon>Naegleria</taxon>
    </lineage>
</organism>
<feature type="region of interest" description="Disordered" evidence="13">
    <location>
        <begin position="86"/>
        <end position="110"/>
    </location>
</feature>
<keyword evidence="6" id="KW-0999">Mitochondrion inner membrane</keyword>
<evidence type="ECO:0000256" key="5">
    <source>
        <dbReference type="ARBA" id="ARBA00022737"/>
    </source>
</evidence>
<dbReference type="PROSITE" id="PS50920">
    <property type="entry name" value="SOLCAR"/>
    <property type="match status" value="3"/>
</dbReference>
<dbReference type="InterPro" id="IPR002048">
    <property type="entry name" value="EF_hand_dom"/>
</dbReference>
<keyword evidence="16" id="KW-1185">Reference proteome</keyword>
<protein>
    <recommendedName>
        <fullName evidence="14">EF-hand domain-containing protein</fullName>
    </recommendedName>
</protein>
<keyword evidence="10 12" id="KW-0472">Membrane</keyword>
<keyword evidence="7" id="KW-0106">Calcium</keyword>
<dbReference type="FunFam" id="1.50.40.10:FF:000004">
    <property type="entry name" value="Calcium-binding mitochondrial carrier protein Aralar1"/>
    <property type="match status" value="1"/>
</dbReference>
<evidence type="ECO:0000256" key="7">
    <source>
        <dbReference type="ARBA" id="ARBA00022837"/>
    </source>
</evidence>
<feature type="domain" description="EF-hand" evidence="14">
    <location>
        <begin position="198"/>
        <end position="233"/>
    </location>
</feature>
<sequence length="782" mass="88428">MVKCCCANSLRKNFQTQSAIITRSERESFGFENIRLSVVLKNKEKKMNNPSNTSVPSSSYWYLPSAWKNRYVLPFVQNLQAQEKDSDILNNPSLSEKEKQQQLSARRLDRKQQKRLRAIFNKFASTKDGAGEPVMTPEDFVKSLTQRNIPFTEKEQELQHRTQITSSNLDLLFRVADTGQSGKITFPEYVFLFKMLTTPESEFHLLFKMFDLDKDGAISKEEFKKVMKTNNQRGVEFDFDCDLMHRFFGRDGTGTLSFNQFSQFMKLMNEEIRKQEFQKLDSQGRGFISGADFANLITQYSVSLPQRVKENMKRIPENSKITYAEFDAYNRVISNLSGIAQSIRGLASREGDVITKESFSTAARRVTGIVLSPMEIDIIFNMFATKPEEGVLYKPDYEEFIRVMDENNARRQHILDSWSRDAVTPDGLHEMTFGERFLNGAVKVATKTLYGGISGAIGAFAVFPIDMVKTRMQNQRRMLNQGGAPPKNQIIYKNSLDCFKQIYQYEGIRGFYRGLIPQLIGVSPEKAIKLVTNDTLRDLFGKEGDEIYFPLEVLAGCGAGASQVVFTNPIEIVKIRLQVQGELARTEGIAPKGAIQICRELGFAGLYRGASACFARDIPFSGIYFPLYAFLKEHFREEGASETSNGRLFVAGSIAGGVSAASTTPFDVIKTRLQVEARAGQTQYRGIVHCAKTIFKEEGVTAFFKGTVPRILRSSPQFGVTLLAYEALHRFVSPEHSKKEEQEQIKSLPASVPVDDQDLENLRQLFYMRSQGISQLFGGEKK</sequence>
<dbReference type="InterPro" id="IPR011992">
    <property type="entry name" value="EF-hand-dom_pair"/>
</dbReference>
<evidence type="ECO:0000256" key="8">
    <source>
        <dbReference type="ARBA" id="ARBA00022989"/>
    </source>
</evidence>
<proteinExistence type="inferred from homology"/>
<keyword evidence="5" id="KW-0677">Repeat</keyword>
<dbReference type="SUPFAM" id="SSF103506">
    <property type="entry name" value="Mitochondrial carrier"/>
    <property type="match status" value="1"/>
</dbReference>
<dbReference type="PRINTS" id="PR00926">
    <property type="entry name" value="MITOCARRIER"/>
</dbReference>
<dbReference type="InterPro" id="IPR018108">
    <property type="entry name" value="MCP_transmembrane"/>
</dbReference>
<evidence type="ECO:0000256" key="6">
    <source>
        <dbReference type="ARBA" id="ARBA00022792"/>
    </source>
</evidence>
<feature type="domain" description="EF-hand" evidence="14">
    <location>
        <begin position="236"/>
        <end position="271"/>
    </location>
</feature>
<keyword evidence="9" id="KW-0496">Mitochondrion</keyword>
<evidence type="ECO:0000313" key="16">
    <source>
        <dbReference type="Proteomes" id="UP000816034"/>
    </source>
</evidence>
<evidence type="ECO:0000256" key="12">
    <source>
        <dbReference type="PROSITE-ProRule" id="PRU00282"/>
    </source>
</evidence>
<dbReference type="GO" id="GO:0015183">
    <property type="term" value="F:L-aspartate transmembrane transporter activity"/>
    <property type="evidence" value="ECO:0007669"/>
    <property type="project" value="TreeGrafter"/>
</dbReference>
<dbReference type="InterPro" id="IPR051028">
    <property type="entry name" value="Mito_Solute_Carrier"/>
</dbReference>
<keyword evidence="8" id="KW-1133">Transmembrane helix</keyword>
<dbReference type="RefSeq" id="XP_044553393.1">
    <property type="nucleotide sequence ID" value="XM_044689895.1"/>
</dbReference>
<dbReference type="GO" id="GO:0043490">
    <property type="term" value="P:malate-aspartate shuttle"/>
    <property type="evidence" value="ECO:0007669"/>
    <property type="project" value="TreeGrafter"/>
</dbReference>
<name>A0AA88GVW3_NAELO</name>
<comment type="similarity">
    <text evidence="2">Belongs to the mitochondrial carrier (TC 2.A.29) family.</text>
</comment>
<dbReference type="InterPro" id="IPR023395">
    <property type="entry name" value="MCP_dom_sf"/>
</dbReference>
<comment type="subunit">
    <text evidence="11">Homodimer (via N-terminus).</text>
</comment>
<accession>A0AA88GVW3</accession>
<keyword evidence="4 12" id="KW-0812">Transmembrane</keyword>
<dbReference type="InterPro" id="IPR002067">
    <property type="entry name" value="MCP"/>
</dbReference>
<dbReference type="Proteomes" id="UP000816034">
    <property type="component" value="Unassembled WGS sequence"/>
</dbReference>
<dbReference type="Pfam" id="PF00153">
    <property type="entry name" value="Mito_carr"/>
    <property type="match status" value="3"/>
</dbReference>
<feature type="repeat" description="Solcar" evidence="12">
    <location>
        <begin position="547"/>
        <end position="634"/>
    </location>
</feature>
<evidence type="ECO:0000256" key="4">
    <source>
        <dbReference type="ARBA" id="ARBA00022692"/>
    </source>
</evidence>
<dbReference type="PANTHER" id="PTHR45678:SF9">
    <property type="entry name" value="CALCIUM-BINDING MITOCHONDRIAL CARRIER PROTEIN ARALAR1"/>
    <property type="match status" value="1"/>
</dbReference>
<dbReference type="Gene3D" id="1.50.40.10">
    <property type="entry name" value="Mitochondrial carrier domain"/>
    <property type="match status" value="1"/>
</dbReference>
<evidence type="ECO:0000256" key="2">
    <source>
        <dbReference type="ARBA" id="ARBA00006375"/>
    </source>
</evidence>
<reference evidence="15 16" key="1">
    <citation type="journal article" date="2018" name="BMC Genomics">
        <title>The genome of Naegleria lovaniensis, the basis for a comparative approach to unravel pathogenicity factors of the human pathogenic amoeba N. fowleri.</title>
        <authorList>
            <person name="Liechti N."/>
            <person name="Schurch N."/>
            <person name="Bruggmann R."/>
            <person name="Wittwer M."/>
        </authorList>
    </citation>
    <scope>NUCLEOTIDE SEQUENCE [LARGE SCALE GENOMIC DNA]</scope>
    <source>
        <strain evidence="15 16">ATCC 30569</strain>
    </source>
</reference>
<evidence type="ECO:0000256" key="3">
    <source>
        <dbReference type="ARBA" id="ARBA00022448"/>
    </source>
</evidence>
<feature type="repeat" description="Solcar" evidence="12">
    <location>
        <begin position="442"/>
        <end position="539"/>
    </location>
</feature>
<dbReference type="SUPFAM" id="SSF47473">
    <property type="entry name" value="EF-hand"/>
    <property type="match status" value="2"/>
</dbReference>
<dbReference type="PROSITE" id="PS00018">
    <property type="entry name" value="EF_HAND_1"/>
    <property type="match status" value="1"/>
</dbReference>
<feature type="repeat" description="Solcar" evidence="12">
    <location>
        <begin position="643"/>
        <end position="731"/>
    </location>
</feature>
<dbReference type="Gene3D" id="1.10.238.10">
    <property type="entry name" value="EF-hand"/>
    <property type="match status" value="3"/>
</dbReference>
<evidence type="ECO:0000256" key="1">
    <source>
        <dbReference type="ARBA" id="ARBA00004448"/>
    </source>
</evidence>
<evidence type="ECO:0000256" key="9">
    <source>
        <dbReference type="ARBA" id="ARBA00023128"/>
    </source>
</evidence>
<dbReference type="AlphaFoldDB" id="A0AA88GVW3"/>
<comment type="caution">
    <text evidence="15">The sequence shown here is derived from an EMBL/GenBank/DDBJ whole genome shotgun (WGS) entry which is preliminary data.</text>
</comment>
<dbReference type="SMART" id="SM00054">
    <property type="entry name" value="EFh"/>
    <property type="match status" value="3"/>
</dbReference>
<dbReference type="EMBL" id="PYSW02000007">
    <property type="protein sequence ID" value="KAG2389401.1"/>
    <property type="molecule type" value="Genomic_DNA"/>
</dbReference>
<evidence type="ECO:0000313" key="15">
    <source>
        <dbReference type="EMBL" id="KAG2389401.1"/>
    </source>
</evidence>
<dbReference type="GeneID" id="68106414"/>
<gene>
    <name evidence="15" type="ORF">C9374_013961</name>
</gene>
<evidence type="ECO:0000256" key="13">
    <source>
        <dbReference type="SAM" id="MobiDB-lite"/>
    </source>
</evidence>
<keyword evidence="3" id="KW-0813">Transport</keyword>
<evidence type="ECO:0000256" key="11">
    <source>
        <dbReference type="ARBA" id="ARBA00038674"/>
    </source>
</evidence>
<dbReference type="Pfam" id="PF13833">
    <property type="entry name" value="EF-hand_8"/>
    <property type="match status" value="2"/>
</dbReference>
<evidence type="ECO:0000259" key="14">
    <source>
        <dbReference type="PROSITE" id="PS50222"/>
    </source>
</evidence>
<dbReference type="PROSITE" id="PS50222">
    <property type="entry name" value="EF_HAND_2"/>
    <property type="match status" value="2"/>
</dbReference>